<protein>
    <submittedName>
        <fullName evidence="3">Uncharacterized protein</fullName>
    </submittedName>
</protein>
<feature type="region of interest" description="Disordered" evidence="2">
    <location>
        <begin position="746"/>
        <end position="817"/>
    </location>
</feature>
<feature type="compositionally biased region" description="Polar residues" evidence="2">
    <location>
        <begin position="88"/>
        <end position="105"/>
    </location>
</feature>
<organism evidence="3 4">
    <name type="scientific">Steinernema carpocapsae</name>
    <name type="common">Entomopathogenic nematode</name>
    <dbReference type="NCBI Taxonomy" id="34508"/>
    <lineage>
        <taxon>Eukaryota</taxon>
        <taxon>Metazoa</taxon>
        <taxon>Ecdysozoa</taxon>
        <taxon>Nematoda</taxon>
        <taxon>Chromadorea</taxon>
        <taxon>Rhabditida</taxon>
        <taxon>Tylenchina</taxon>
        <taxon>Panagrolaimomorpha</taxon>
        <taxon>Strongyloidoidea</taxon>
        <taxon>Steinernematidae</taxon>
        <taxon>Steinernema</taxon>
    </lineage>
</organism>
<feature type="compositionally biased region" description="Basic and acidic residues" evidence="2">
    <location>
        <begin position="76"/>
        <end position="87"/>
    </location>
</feature>
<feature type="compositionally biased region" description="Basic and acidic residues" evidence="2">
    <location>
        <begin position="628"/>
        <end position="642"/>
    </location>
</feature>
<feature type="compositionally biased region" description="Polar residues" evidence="2">
    <location>
        <begin position="120"/>
        <end position="134"/>
    </location>
</feature>
<feature type="region of interest" description="Disordered" evidence="2">
    <location>
        <begin position="697"/>
        <end position="725"/>
    </location>
</feature>
<reference evidence="3 4" key="2">
    <citation type="journal article" date="2019" name="G3 (Bethesda)">
        <title>Hybrid Assembly of the Genome of the Entomopathogenic Nematode Steinernema carpocapsae Identifies the X-Chromosome.</title>
        <authorList>
            <person name="Serra L."/>
            <person name="Macchietto M."/>
            <person name="Macias-Munoz A."/>
            <person name="McGill C.J."/>
            <person name="Rodriguez I.M."/>
            <person name="Rodriguez B."/>
            <person name="Murad R."/>
            <person name="Mortazavi A."/>
        </authorList>
    </citation>
    <scope>NUCLEOTIDE SEQUENCE [LARGE SCALE GENOMIC DNA]</scope>
    <source>
        <strain evidence="3 4">ALL</strain>
    </source>
</reference>
<reference evidence="3 4" key="1">
    <citation type="journal article" date="2015" name="Genome Biol.">
        <title>Comparative genomics of Steinernema reveals deeply conserved gene regulatory networks.</title>
        <authorList>
            <person name="Dillman A.R."/>
            <person name="Macchietto M."/>
            <person name="Porter C.F."/>
            <person name="Rogers A."/>
            <person name="Williams B."/>
            <person name="Antoshechkin I."/>
            <person name="Lee M.M."/>
            <person name="Goodwin Z."/>
            <person name="Lu X."/>
            <person name="Lewis E.E."/>
            <person name="Goodrich-Blair H."/>
            <person name="Stock S.P."/>
            <person name="Adams B.J."/>
            <person name="Sternberg P.W."/>
            <person name="Mortazavi A."/>
        </authorList>
    </citation>
    <scope>NUCLEOTIDE SEQUENCE [LARGE SCALE GENOMIC DNA]</scope>
    <source>
        <strain evidence="3 4">ALL</strain>
    </source>
</reference>
<comment type="caution">
    <text evidence="3">The sequence shown here is derived from an EMBL/GenBank/DDBJ whole genome shotgun (WGS) entry which is preliminary data.</text>
</comment>
<dbReference type="Proteomes" id="UP000298663">
    <property type="component" value="Unassembled WGS sequence"/>
</dbReference>
<feature type="compositionally biased region" description="Low complexity" evidence="2">
    <location>
        <begin position="426"/>
        <end position="435"/>
    </location>
</feature>
<dbReference type="STRING" id="34508.A0A4U5MRB5"/>
<evidence type="ECO:0000256" key="2">
    <source>
        <dbReference type="SAM" id="MobiDB-lite"/>
    </source>
</evidence>
<name>A0A4U5MRB5_STECR</name>
<dbReference type="OrthoDB" id="10030336at2759"/>
<feature type="region of interest" description="Disordered" evidence="2">
    <location>
        <begin position="526"/>
        <end position="551"/>
    </location>
</feature>
<sequence length="817" mass="88164">MLLCNRSALKRRDSCPLLPRPGHELVPESPSFEGRRRKATYFFHPTSSHQTQAQNLTLVSVSGSMISEEEAEQIEAEDKLSAVEEVSRTPSPIRASQQPSTSTAFTAKRHSIFMPRKISSDQSSQSTAIENQPGQGPVPSSFVPLPQPQTAKVDAQGKAIPAQTAQPMQAQPNYGIASGSNTLPHSHTWNPQIPIAAFPSVQSLDANAQQQYASYYPFQMGPLIGPSASMPYGLSSPVMISPYATLQMPPHSQVPTTSGGGGGQSGEAQDGAGSGDEQMRGNVPTAIQLSRSLDQYNQQLIRSQLDQAQQSAQVASCQVQLLRDQLTSETTARIEAQSRTHQLLNTNRELLEQVQALVARLQNLETKITSEIQNVPILQSTRQPSDTRSIYERRKDEARLPGPAPINPQKPYQLQTLADLRAGSLPPKAADPTPTTKRRRRGGEDPGARTEPESATEDTTDYSSSDQYEGATALKGPKLGGPDYPSLNVLMANPQAAINNVADFFTMNPFPAAASKHPTIPQRLVEDDEQPGTSQSSPTLPKKSVSVGKARGVLGGDREFSRMSFNPRLRAAEEKARAEEKRKATIAGSLGSGEDPPLAGEETPLTDEPTELPETPFSQRKFPNIPEDYTRRRQRDKPERRSGSIAGRPAPGGLPLASSSVVTAMYPPMKVTQPLKPQPSVDVFRKRTLRAMSMDLEDNPLESGGGAKANGPVRSAAAPGGSNALDKQLNNAYWSLDSPVMRKHSMGTPGFQEDSLNNNEGGGGRAPLMPDPDSVRSRNSQVDQKKILSDPNVLAKLTKRDGTTNAPPVQRIGNGVP</sequence>
<feature type="compositionally biased region" description="Basic and acidic residues" evidence="2">
    <location>
        <begin position="571"/>
        <end position="583"/>
    </location>
</feature>
<dbReference type="EMBL" id="AZBU02000006">
    <property type="protein sequence ID" value="TKR72216.1"/>
    <property type="molecule type" value="Genomic_DNA"/>
</dbReference>
<feature type="region of interest" description="Disordered" evidence="2">
    <location>
        <begin position="420"/>
        <end position="479"/>
    </location>
</feature>
<gene>
    <name evidence="3" type="ORF">L596_019702</name>
</gene>
<feature type="region of interest" description="Disordered" evidence="2">
    <location>
        <begin position="571"/>
        <end position="659"/>
    </location>
</feature>
<keyword evidence="4" id="KW-1185">Reference proteome</keyword>
<keyword evidence="1" id="KW-0175">Coiled coil</keyword>
<feature type="region of interest" description="Disordered" evidence="2">
    <location>
        <begin position="247"/>
        <end position="280"/>
    </location>
</feature>
<dbReference type="AlphaFoldDB" id="A0A4U5MRB5"/>
<evidence type="ECO:0000313" key="4">
    <source>
        <dbReference type="Proteomes" id="UP000298663"/>
    </source>
</evidence>
<feature type="compositionally biased region" description="Basic and acidic residues" evidence="2">
    <location>
        <begin position="442"/>
        <end position="452"/>
    </location>
</feature>
<evidence type="ECO:0000313" key="3">
    <source>
        <dbReference type="EMBL" id="TKR72216.1"/>
    </source>
</evidence>
<proteinExistence type="predicted"/>
<evidence type="ECO:0000256" key="1">
    <source>
        <dbReference type="SAM" id="Coils"/>
    </source>
</evidence>
<feature type="region of interest" description="Disordered" evidence="2">
    <location>
        <begin position="75"/>
        <end position="152"/>
    </location>
</feature>
<accession>A0A4U5MRB5</accession>
<feature type="coiled-coil region" evidence="1">
    <location>
        <begin position="305"/>
        <end position="374"/>
    </location>
</feature>